<feature type="transmembrane region" description="Helical" evidence="1">
    <location>
        <begin position="41"/>
        <end position="63"/>
    </location>
</feature>
<keyword evidence="1" id="KW-0812">Transmembrane</keyword>
<evidence type="ECO:0000256" key="1">
    <source>
        <dbReference type="SAM" id="Phobius"/>
    </source>
</evidence>
<dbReference type="Pfam" id="PF04892">
    <property type="entry name" value="VanZ"/>
    <property type="match status" value="1"/>
</dbReference>
<name>A0ABT2WFG8_9BACI</name>
<keyword evidence="1" id="KW-0472">Membrane</keyword>
<gene>
    <name evidence="3" type="ORF">OEV82_08115</name>
</gene>
<feature type="domain" description="VanZ-like" evidence="2">
    <location>
        <begin position="50"/>
        <end position="182"/>
    </location>
</feature>
<dbReference type="EMBL" id="JAOUSE010000020">
    <property type="protein sequence ID" value="MCU9594420.1"/>
    <property type="molecule type" value="Genomic_DNA"/>
</dbReference>
<keyword evidence="4" id="KW-1185">Reference proteome</keyword>
<dbReference type="Proteomes" id="UP001208656">
    <property type="component" value="Unassembled WGS sequence"/>
</dbReference>
<dbReference type="PANTHER" id="PTHR36834:SF1">
    <property type="entry name" value="INTEGRAL MEMBRANE PROTEIN"/>
    <property type="match status" value="1"/>
</dbReference>
<reference evidence="3 4" key="1">
    <citation type="submission" date="2022-10" db="EMBL/GenBank/DDBJ databases">
        <title>Description of Fervidibacillus gen. nov. in the family Fervidibacillaceae fam. nov. with two species, Fervidibacillus albus sp. nov., and Fervidibacillus halotolerans sp. nov., isolated from tidal flat sediments.</title>
        <authorList>
            <person name="Kwon K.K."/>
            <person name="Yang S.-H."/>
        </authorList>
    </citation>
    <scope>NUCLEOTIDE SEQUENCE [LARGE SCALE GENOMIC DNA]</scope>
    <source>
        <strain evidence="3 4">DSM 23332</strain>
    </source>
</reference>
<keyword evidence="1" id="KW-1133">Transmembrane helix</keyword>
<feature type="transmembrane region" description="Helical" evidence="1">
    <location>
        <begin position="105"/>
        <end position="129"/>
    </location>
</feature>
<proteinExistence type="predicted"/>
<organism evidence="3 4">
    <name type="scientific">Pallidibacillus thermolactis</name>
    <dbReference type="NCBI Taxonomy" id="251051"/>
    <lineage>
        <taxon>Bacteria</taxon>
        <taxon>Bacillati</taxon>
        <taxon>Bacillota</taxon>
        <taxon>Bacilli</taxon>
        <taxon>Bacillales</taxon>
        <taxon>Bacillaceae</taxon>
        <taxon>Pallidibacillus</taxon>
    </lineage>
</organism>
<dbReference type="RefSeq" id="WP_173660841.1">
    <property type="nucleotide sequence ID" value="NZ_JAOUSE010000020.1"/>
</dbReference>
<dbReference type="InterPro" id="IPR053150">
    <property type="entry name" value="Teicoplanin_resist-assoc"/>
</dbReference>
<evidence type="ECO:0000313" key="4">
    <source>
        <dbReference type="Proteomes" id="UP001208656"/>
    </source>
</evidence>
<comment type="caution">
    <text evidence="3">The sequence shown here is derived from an EMBL/GenBank/DDBJ whole genome shotgun (WGS) entry which is preliminary data.</text>
</comment>
<evidence type="ECO:0000313" key="3">
    <source>
        <dbReference type="EMBL" id="MCU9594420.1"/>
    </source>
</evidence>
<dbReference type="InterPro" id="IPR006976">
    <property type="entry name" value="VanZ-like"/>
</dbReference>
<dbReference type="PANTHER" id="PTHR36834">
    <property type="entry name" value="MEMBRANE PROTEIN-RELATED"/>
    <property type="match status" value="1"/>
</dbReference>
<feature type="transmembrane region" description="Helical" evidence="1">
    <location>
        <begin position="166"/>
        <end position="183"/>
    </location>
</feature>
<feature type="transmembrane region" description="Helical" evidence="1">
    <location>
        <begin position="136"/>
        <end position="154"/>
    </location>
</feature>
<accession>A0ABT2WFG8</accession>
<sequence length="196" mass="23028">MEQIRWYLEDMLHYIIMMLPIYMLIRLGYILRKNKWKSVRFYREVGLLLFVLYLTGLASQTIIPEIKVLNNQLYVIDIGFDPERINLEPFHKINETQILVENGHISYLFIEVFGNICMFIPIGFFLPILWKRFENFFLTVLICFGISLCIETIQLILPRGTDVDDIIMNTFGGAIGYILYTISKKNSVKKTPKKTS</sequence>
<evidence type="ECO:0000259" key="2">
    <source>
        <dbReference type="Pfam" id="PF04892"/>
    </source>
</evidence>
<feature type="transmembrane region" description="Helical" evidence="1">
    <location>
        <begin position="12"/>
        <end position="29"/>
    </location>
</feature>
<protein>
    <submittedName>
        <fullName evidence="3">VanZ family protein</fullName>
    </submittedName>
</protein>